<feature type="domain" description="Endonuclease/exonuclease/phosphatase" evidence="1">
    <location>
        <begin position="6"/>
        <end position="307"/>
    </location>
</feature>
<evidence type="ECO:0000259" key="1">
    <source>
        <dbReference type="Pfam" id="PF19580"/>
    </source>
</evidence>
<keyword evidence="3" id="KW-1185">Reference proteome</keyword>
<dbReference type="RefSeq" id="WP_068761918.1">
    <property type="nucleotide sequence ID" value="NZ_LXIE01000015.1"/>
</dbReference>
<keyword evidence="2" id="KW-0540">Nuclease</keyword>
<evidence type="ECO:0000313" key="3">
    <source>
        <dbReference type="Proteomes" id="UP000077552"/>
    </source>
</evidence>
<dbReference type="SUPFAM" id="SSF56219">
    <property type="entry name" value="DNase I-like"/>
    <property type="match status" value="1"/>
</dbReference>
<comment type="caution">
    <text evidence="2">The sequence shown here is derived from an EMBL/GenBank/DDBJ whole genome shotgun (WGS) entry which is preliminary data.</text>
</comment>
<dbReference type="PANTHER" id="PTHR42834">
    <property type="entry name" value="ENDONUCLEASE/EXONUCLEASE/PHOSPHATASE FAMILY PROTEIN (AFU_ORTHOLOGUE AFUA_3G09210)"/>
    <property type="match status" value="1"/>
</dbReference>
<keyword evidence="2" id="KW-0378">Hydrolase</keyword>
<dbReference type="EMBL" id="LXIE01000015">
    <property type="protein sequence ID" value="OAD91309.1"/>
    <property type="molecule type" value="Genomic_DNA"/>
</dbReference>
<organism evidence="2 3">
    <name type="scientific">Aequorivita soesokkakensis</name>
    <dbReference type="NCBI Taxonomy" id="1385699"/>
    <lineage>
        <taxon>Bacteria</taxon>
        <taxon>Pseudomonadati</taxon>
        <taxon>Bacteroidota</taxon>
        <taxon>Flavobacteriia</taxon>
        <taxon>Flavobacteriales</taxon>
        <taxon>Flavobacteriaceae</taxon>
        <taxon>Aequorivita</taxon>
    </lineage>
</organism>
<protein>
    <submittedName>
        <fullName evidence="2">Endonuclease</fullName>
    </submittedName>
</protein>
<dbReference type="InterPro" id="IPR005135">
    <property type="entry name" value="Endo/exonuclease/phosphatase"/>
</dbReference>
<keyword evidence="2" id="KW-0255">Endonuclease</keyword>
<dbReference type="OrthoDB" id="9802724at2"/>
<dbReference type="InterPro" id="IPR036691">
    <property type="entry name" value="Endo/exonu/phosph_ase_sf"/>
</dbReference>
<sequence>MKNLYTVAFYNLENLFDTKNDPKTLDDDFTPGTEMDWNEKRYKTKLKKLGRIISQLGYAETSHPPVLLGVAEVENETVLKDLVNSKFLKNKNYGYAHFDSPDERGIDAALLFRKDYFEILHKEAITLLVNNEEGVRDFTRDILYVIGKLENEVVHILANHWPSRRDGAEKTSYKRVAAAMKNREIISKIISENTQAKIIVMGDFNDDPKSESAKILASDILYNPMELLLTKYSGSLNHQHSWNLFDQILVSNNFLMQHGNSFQFEEAKIFNPKELKEYRGQFKGNPFRTYAGPHYLGGLSDHFPVFSIFSIKKDLENFIENT</sequence>
<name>A0A1A9LD63_9FLAO</name>
<evidence type="ECO:0000313" key="2">
    <source>
        <dbReference type="EMBL" id="OAD91309.1"/>
    </source>
</evidence>
<dbReference type="GO" id="GO:0004519">
    <property type="term" value="F:endonuclease activity"/>
    <property type="evidence" value="ECO:0007669"/>
    <property type="project" value="UniProtKB-KW"/>
</dbReference>
<reference evidence="2 3" key="1">
    <citation type="submission" date="2016-05" db="EMBL/GenBank/DDBJ databases">
        <title>Genome sequencing of Vitellibacter soesokkakensis RSSK-12.</title>
        <authorList>
            <person name="Thevarajoo S."/>
            <person name="Selvaratnam C."/>
            <person name="Goh K.M."/>
            <person name="Chan K.-G."/>
            <person name="Chong C.S."/>
        </authorList>
    </citation>
    <scope>NUCLEOTIDE SEQUENCE [LARGE SCALE GENOMIC DNA]</scope>
    <source>
        <strain evidence="2 3">RSSK-12</strain>
    </source>
</reference>
<dbReference type="Gene3D" id="3.60.10.10">
    <property type="entry name" value="Endonuclease/exonuclease/phosphatase"/>
    <property type="match status" value="1"/>
</dbReference>
<gene>
    <name evidence="2" type="ORF">A7A78_12430</name>
</gene>
<dbReference type="Proteomes" id="UP000077552">
    <property type="component" value="Unassembled WGS sequence"/>
</dbReference>
<proteinExistence type="predicted"/>
<dbReference type="Pfam" id="PF19580">
    <property type="entry name" value="Exo_endo_phos_3"/>
    <property type="match status" value="1"/>
</dbReference>
<dbReference type="STRING" id="1385699.A7A78_12430"/>
<accession>A0A1A9LD63</accession>
<dbReference type="PANTHER" id="PTHR42834:SF1">
    <property type="entry name" value="ENDONUCLEASE_EXONUCLEASE_PHOSPHATASE FAMILY PROTEIN (AFU_ORTHOLOGUE AFUA_3G09210)"/>
    <property type="match status" value="1"/>
</dbReference>
<dbReference type="AlphaFoldDB" id="A0A1A9LD63"/>